<comment type="caution">
    <text evidence="1">The sequence shown here is derived from an EMBL/GenBank/DDBJ whole genome shotgun (WGS) entry which is preliminary data.</text>
</comment>
<gene>
    <name evidence="1" type="ORF">NPIL_53301</name>
</gene>
<evidence type="ECO:0000313" key="2">
    <source>
        <dbReference type="Proteomes" id="UP000887013"/>
    </source>
</evidence>
<name>A0A8X6NMQ3_NEPPI</name>
<dbReference type="EMBL" id="BMAW01059986">
    <property type="protein sequence ID" value="GFT23953.1"/>
    <property type="molecule type" value="Genomic_DNA"/>
</dbReference>
<sequence>MTHIHHLVTLTDSPKWRLYKLLSFSIKLGGNCGTKNDPKLRKTPVTLFCDLCQRMEKGNDEKEGVERNSSSTKDSSSETPNLWFVYAEVKWQRKRKESRHLCGAETKNRGWFFSVYFAVVVWVNIRL</sequence>
<keyword evidence="2" id="KW-1185">Reference proteome</keyword>
<dbReference type="Proteomes" id="UP000887013">
    <property type="component" value="Unassembled WGS sequence"/>
</dbReference>
<accession>A0A8X6NMQ3</accession>
<proteinExistence type="predicted"/>
<evidence type="ECO:0000313" key="1">
    <source>
        <dbReference type="EMBL" id="GFT23953.1"/>
    </source>
</evidence>
<dbReference type="AlphaFoldDB" id="A0A8X6NMQ3"/>
<reference evidence="1" key="1">
    <citation type="submission" date="2020-08" db="EMBL/GenBank/DDBJ databases">
        <title>Multicomponent nature underlies the extraordinary mechanical properties of spider dragline silk.</title>
        <authorList>
            <person name="Kono N."/>
            <person name="Nakamura H."/>
            <person name="Mori M."/>
            <person name="Yoshida Y."/>
            <person name="Ohtoshi R."/>
            <person name="Malay A.D."/>
            <person name="Moran D.A.P."/>
            <person name="Tomita M."/>
            <person name="Numata K."/>
            <person name="Arakawa K."/>
        </authorList>
    </citation>
    <scope>NUCLEOTIDE SEQUENCE</scope>
</reference>
<organism evidence="1 2">
    <name type="scientific">Nephila pilipes</name>
    <name type="common">Giant wood spider</name>
    <name type="synonym">Nephila maculata</name>
    <dbReference type="NCBI Taxonomy" id="299642"/>
    <lineage>
        <taxon>Eukaryota</taxon>
        <taxon>Metazoa</taxon>
        <taxon>Ecdysozoa</taxon>
        <taxon>Arthropoda</taxon>
        <taxon>Chelicerata</taxon>
        <taxon>Arachnida</taxon>
        <taxon>Araneae</taxon>
        <taxon>Araneomorphae</taxon>
        <taxon>Entelegynae</taxon>
        <taxon>Araneoidea</taxon>
        <taxon>Nephilidae</taxon>
        <taxon>Nephila</taxon>
    </lineage>
</organism>
<protein>
    <submittedName>
        <fullName evidence="1">Uncharacterized protein</fullName>
    </submittedName>
</protein>